<dbReference type="InterPro" id="IPR041492">
    <property type="entry name" value="HAD_2"/>
</dbReference>
<dbReference type="Gene3D" id="3.40.50.1000">
    <property type="entry name" value="HAD superfamily/HAD-like"/>
    <property type="match status" value="1"/>
</dbReference>
<dbReference type="PANTHER" id="PTHR43434:SF1">
    <property type="entry name" value="PHOSPHOGLYCOLATE PHOSPHATASE"/>
    <property type="match status" value="1"/>
</dbReference>
<dbReference type="SFLD" id="SFLDG01129">
    <property type="entry name" value="C1.5:_HAD__Beta-PGM__Phosphata"/>
    <property type="match status" value="1"/>
</dbReference>
<dbReference type="PANTHER" id="PTHR43434">
    <property type="entry name" value="PHOSPHOGLYCOLATE PHOSPHATASE"/>
    <property type="match status" value="1"/>
</dbReference>
<name>A0ABT4LML6_9PROT</name>
<comment type="pathway">
    <text evidence="2">Organic acid metabolism; glycolate biosynthesis; glycolate from 2-phosphoglycolate: step 1/1.</text>
</comment>
<dbReference type="Proteomes" id="UP001069802">
    <property type="component" value="Unassembled WGS sequence"/>
</dbReference>
<comment type="similarity">
    <text evidence="3">Belongs to the HAD-like hydrolase superfamily. CbbY/CbbZ/Gph/YieH family.</text>
</comment>
<dbReference type="Gene3D" id="1.10.150.240">
    <property type="entry name" value="Putative phosphatase, domain 2"/>
    <property type="match status" value="1"/>
</dbReference>
<sequence length="223" mass="25636">MQQILTTIFLDLDGTLIESVGIKDRAFHELFSDMPEFLPAIMDYHLSHNATVRFDKFKYIYKNILKTNLSPEAEENLATRFSKIVVNKILATENTPGADAFLNYFVDRVQLVLISVTPDQELEKIVQGRGLSNYFHTVYGASWKKDDAMRHFMELNNVKSESCAFVGDTAEDYSYAQKVSIQFVGRDSGKTFPQKPDHLYKDMNDITILLQKKYDLEARQAEK</sequence>
<dbReference type="SUPFAM" id="SSF56784">
    <property type="entry name" value="HAD-like"/>
    <property type="match status" value="1"/>
</dbReference>
<proteinExistence type="inferred from homology"/>
<dbReference type="EC" id="3.1.3.18" evidence="4"/>
<comment type="caution">
    <text evidence="5">The sequence shown here is derived from an EMBL/GenBank/DDBJ whole genome shotgun (WGS) entry which is preliminary data.</text>
</comment>
<organism evidence="5 6">
    <name type="scientific">Kiloniella laminariae</name>
    <dbReference type="NCBI Taxonomy" id="454162"/>
    <lineage>
        <taxon>Bacteria</taxon>
        <taxon>Pseudomonadati</taxon>
        <taxon>Pseudomonadota</taxon>
        <taxon>Alphaproteobacteria</taxon>
        <taxon>Rhodospirillales</taxon>
        <taxon>Kiloniellaceae</taxon>
        <taxon>Kiloniella</taxon>
    </lineage>
</organism>
<dbReference type="InterPro" id="IPR023198">
    <property type="entry name" value="PGP-like_dom2"/>
</dbReference>
<protein>
    <recommendedName>
        <fullName evidence="4">phosphoglycolate phosphatase</fullName>
        <ecNumber evidence="4">3.1.3.18</ecNumber>
    </recommendedName>
</protein>
<dbReference type="RefSeq" id="WP_269424483.1">
    <property type="nucleotide sequence ID" value="NZ_JAPWGY010000007.1"/>
</dbReference>
<evidence type="ECO:0000313" key="6">
    <source>
        <dbReference type="Proteomes" id="UP001069802"/>
    </source>
</evidence>
<comment type="catalytic activity">
    <reaction evidence="1">
        <text>2-phosphoglycolate + H2O = glycolate + phosphate</text>
        <dbReference type="Rhea" id="RHEA:14369"/>
        <dbReference type="ChEBI" id="CHEBI:15377"/>
        <dbReference type="ChEBI" id="CHEBI:29805"/>
        <dbReference type="ChEBI" id="CHEBI:43474"/>
        <dbReference type="ChEBI" id="CHEBI:58033"/>
        <dbReference type="EC" id="3.1.3.18"/>
    </reaction>
</comment>
<keyword evidence="6" id="KW-1185">Reference proteome</keyword>
<dbReference type="InterPro" id="IPR050155">
    <property type="entry name" value="HAD-like_hydrolase_sf"/>
</dbReference>
<evidence type="ECO:0000313" key="5">
    <source>
        <dbReference type="EMBL" id="MCZ4282332.1"/>
    </source>
</evidence>
<accession>A0ABT4LML6</accession>
<evidence type="ECO:0000256" key="3">
    <source>
        <dbReference type="ARBA" id="ARBA00006171"/>
    </source>
</evidence>
<dbReference type="SFLD" id="SFLDS00003">
    <property type="entry name" value="Haloacid_Dehalogenase"/>
    <property type="match status" value="1"/>
</dbReference>
<dbReference type="EMBL" id="JAPWGY010000007">
    <property type="protein sequence ID" value="MCZ4282332.1"/>
    <property type="molecule type" value="Genomic_DNA"/>
</dbReference>
<reference evidence="5" key="1">
    <citation type="submission" date="2022-12" db="EMBL/GenBank/DDBJ databases">
        <title>Bacterial isolates from different developmental stages of Nematostella vectensis.</title>
        <authorList>
            <person name="Fraune S."/>
        </authorList>
    </citation>
    <scope>NUCLEOTIDE SEQUENCE</scope>
    <source>
        <strain evidence="5">G21630-S1</strain>
    </source>
</reference>
<dbReference type="InterPro" id="IPR023214">
    <property type="entry name" value="HAD_sf"/>
</dbReference>
<evidence type="ECO:0000256" key="2">
    <source>
        <dbReference type="ARBA" id="ARBA00004818"/>
    </source>
</evidence>
<dbReference type="InterPro" id="IPR036412">
    <property type="entry name" value="HAD-like_sf"/>
</dbReference>
<gene>
    <name evidence="5" type="ORF">O4H49_16215</name>
</gene>
<evidence type="ECO:0000256" key="1">
    <source>
        <dbReference type="ARBA" id="ARBA00000830"/>
    </source>
</evidence>
<evidence type="ECO:0000256" key="4">
    <source>
        <dbReference type="ARBA" id="ARBA00013078"/>
    </source>
</evidence>
<dbReference type="Pfam" id="PF13419">
    <property type="entry name" value="HAD_2"/>
    <property type="match status" value="1"/>
</dbReference>